<organism evidence="1 2">
    <name type="scientific">Sphingomonas gilva</name>
    <dbReference type="NCBI Taxonomy" id="2305907"/>
    <lineage>
        <taxon>Bacteria</taxon>
        <taxon>Pseudomonadati</taxon>
        <taxon>Pseudomonadota</taxon>
        <taxon>Alphaproteobacteria</taxon>
        <taxon>Sphingomonadales</taxon>
        <taxon>Sphingomonadaceae</taxon>
        <taxon>Sphingomonas</taxon>
    </lineage>
</organism>
<evidence type="ECO:0000313" key="1">
    <source>
        <dbReference type="EMBL" id="RHW18312.1"/>
    </source>
</evidence>
<dbReference type="GO" id="GO:0009307">
    <property type="term" value="P:DNA restriction-modification system"/>
    <property type="evidence" value="ECO:0007669"/>
    <property type="project" value="InterPro"/>
</dbReference>
<keyword evidence="1" id="KW-0255">Endonuclease</keyword>
<dbReference type="EMBL" id="QWLV01000002">
    <property type="protein sequence ID" value="RHW18312.1"/>
    <property type="molecule type" value="Genomic_DNA"/>
</dbReference>
<dbReference type="Pfam" id="PF09195">
    <property type="entry name" value="Endonuc-BglII"/>
    <property type="match status" value="1"/>
</dbReference>
<keyword evidence="2" id="KW-1185">Reference proteome</keyword>
<dbReference type="AlphaFoldDB" id="A0A396RSI0"/>
<dbReference type="OrthoDB" id="1956808at2"/>
<accession>A0A396RSI0</accession>
<dbReference type="InterPro" id="IPR011335">
    <property type="entry name" value="Restrct_endonuc-II-like"/>
</dbReference>
<reference evidence="1 2" key="1">
    <citation type="submission" date="2018-08" db="EMBL/GenBank/DDBJ databases">
        <title>The multiple taxonomic identification of Sphingomonas gilva.</title>
        <authorList>
            <person name="Zhu D."/>
            <person name="Zheng S."/>
        </authorList>
    </citation>
    <scope>NUCLEOTIDE SEQUENCE [LARGE SCALE GENOMIC DNA]</scope>
    <source>
        <strain evidence="1 2">ZDH117</strain>
    </source>
</reference>
<keyword evidence="1" id="KW-0540">Nuclease</keyword>
<dbReference type="GO" id="GO:0009036">
    <property type="term" value="F:type II site-specific deoxyribonuclease activity"/>
    <property type="evidence" value="ECO:0007669"/>
    <property type="project" value="InterPro"/>
</dbReference>
<dbReference type="SUPFAM" id="SSF52980">
    <property type="entry name" value="Restriction endonuclease-like"/>
    <property type="match status" value="1"/>
</dbReference>
<comment type="caution">
    <text evidence="1">The sequence shown here is derived from an EMBL/GenBank/DDBJ whole genome shotgun (WGS) entry which is preliminary data.</text>
</comment>
<dbReference type="RefSeq" id="WP_118863501.1">
    <property type="nucleotide sequence ID" value="NZ_QWLV01000002.1"/>
</dbReference>
<name>A0A396RSI0_9SPHN</name>
<dbReference type="InterPro" id="IPR015278">
    <property type="entry name" value="BglII-like"/>
</dbReference>
<proteinExistence type="predicted"/>
<evidence type="ECO:0000313" key="2">
    <source>
        <dbReference type="Proteomes" id="UP000266693"/>
    </source>
</evidence>
<protein>
    <submittedName>
        <fullName evidence="1">Restriction endonuclease</fullName>
    </submittedName>
</protein>
<sequence>MFERLRDAGFELEFTSHAEAIILHDFHDLIDELEEALLNIRLPMTEIIGGGGGEAKMTQRLRRGLAAKAWTKHNFELKKTVDGVAKESISHEIDHVRRTKNGVFALEIEWNNKDPFFDRDLENFKRLHAEGAISIGGIVTRGSAMQAEMRERVERFATDRGITDYEGLEEFGAGSPTRPQRAQIQKDLDRQVSFAKAWSRKFTSDKFGQATTHWSKLQDRIHRGVGNPCPLLLVGLPPSIIDMAE</sequence>
<dbReference type="Proteomes" id="UP000266693">
    <property type="component" value="Unassembled WGS sequence"/>
</dbReference>
<gene>
    <name evidence="1" type="ORF">D1610_07540</name>
</gene>
<keyword evidence="1" id="KW-0378">Hydrolase</keyword>